<proteinExistence type="predicted"/>
<dbReference type="InterPro" id="IPR011993">
    <property type="entry name" value="PH-like_dom_sf"/>
</dbReference>
<organism evidence="3 4">
    <name type="scientific">Jimgerdemannia flammicorona</name>
    <dbReference type="NCBI Taxonomy" id="994334"/>
    <lineage>
        <taxon>Eukaryota</taxon>
        <taxon>Fungi</taxon>
        <taxon>Fungi incertae sedis</taxon>
        <taxon>Mucoromycota</taxon>
        <taxon>Mucoromycotina</taxon>
        <taxon>Endogonomycetes</taxon>
        <taxon>Endogonales</taxon>
        <taxon>Endogonaceae</taxon>
        <taxon>Jimgerdemannia</taxon>
    </lineage>
</organism>
<name>A0A433QNS7_9FUNG</name>
<dbReference type="PROSITE" id="PS50196">
    <property type="entry name" value="RANBD1"/>
    <property type="match status" value="1"/>
</dbReference>
<protein>
    <recommendedName>
        <fullName evidence="2">RanBD1 domain-containing protein</fullName>
    </recommendedName>
</protein>
<feature type="region of interest" description="Disordered" evidence="1">
    <location>
        <begin position="1"/>
        <end position="143"/>
    </location>
</feature>
<dbReference type="SMART" id="SM00160">
    <property type="entry name" value="RanBD"/>
    <property type="match status" value="1"/>
</dbReference>
<evidence type="ECO:0000313" key="3">
    <source>
        <dbReference type="EMBL" id="RUS31433.1"/>
    </source>
</evidence>
<evidence type="ECO:0000256" key="1">
    <source>
        <dbReference type="SAM" id="MobiDB-lite"/>
    </source>
</evidence>
<feature type="region of interest" description="Disordered" evidence="1">
    <location>
        <begin position="367"/>
        <end position="401"/>
    </location>
</feature>
<gene>
    <name evidence="3" type="ORF">BC938DRAFT_477807</name>
</gene>
<dbReference type="PANTHER" id="PTHR38697">
    <property type="entry name" value="NUCLEAR PORE COMPLEX PROTEIN SIMILAR TO S. CEREVISIAE NUP2 (EUROFUNG)"/>
    <property type="match status" value="1"/>
</dbReference>
<feature type="compositionally biased region" description="Low complexity" evidence="1">
    <location>
        <begin position="161"/>
        <end position="177"/>
    </location>
</feature>
<reference evidence="3 4" key="1">
    <citation type="journal article" date="2018" name="New Phytol.">
        <title>Phylogenomics of Endogonaceae and evolution of mycorrhizas within Mucoromycota.</title>
        <authorList>
            <person name="Chang Y."/>
            <person name="Desiro A."/>
            <person name="Na H."/>
            <person name="Sandor L."/>
            <person name="Lipzen A."/>
            <person name="Clum A."/>
            <person name="Barry K."/>
            <person name="Grigoriev I.V."/>
            <person name="Martin F.M."/>
            <person name="Stajich J.E."/>
            <person name="Smith M.E."/>
            <person name="Bonito G."/>
            <person name="Spatafora J.W."/>
        </authorList>
    </citation>
    <scope>NUCLEOTIDE SEQUENCE [LARGE SCALE GENOMIC DNA]</scope>
    <source>
        <strain evidence="3 4">AD002</strain>
    </source>
</reference>
<dbReference type="InterPro" id="IPR053074">
    <property type="entry name" value="NPC_Nucleoporin"/>
</dbReference>
<dbReference type="InterPro" id="IPR000156">
    <property type="entry name" value="Ran_bind_dom"/>
</dbReference>
<dbReference type="SUPFAM" id="SSF50729">
    <property type="entry name" value="PH domain-like"/>
    <property type="match status" value="1"/>
</dbReference>
<feature type="domain" description="RanBD1" evidence="2">
    <location>
        <begin position="366"/>
        <end position="524"/>
    </location>
</feature>
<dbReference type="PANTHER" id="PTHR38697:SF1">
    <property type="entry name" value="NUCLEAR PORE COMPLEX PROTEIN SIMILAR TO S. CEREVISIAE NUP2 (EUROFUNG)"/>
    <property type="match status" value="1"/>
</dbReference>
<feature type="compositionally biased region" description="Low complexity" evidence="1">
    <location>
        <begin position="31"/>
        <end position="94"/>
    </location>
</feature>
<feature type="region of interest" description="Disordered" evidence="1">
    <location>
        <begin position="157"/>
        <end position="180"/>
    </location>
</feature>
<dbReference type="Pfam" id="PF00638">
    <property type="entry name" value="Ran_BP1"/>
    <property type="match status" value="1"/>
</dbReference>
<dbReference type="AlphaFoldDB" id="A0A433QNS7"/>
<evidence type="ECO:0000313" key="4">
    <source>
        <dbReference type="Proteomes" id="UP000274822"/>
    </source>
</evidence>
<dbReference type="CDD" id="cd13170">
    <property type="entry name" value="RanBD_NUP50"/>
    <property type="match status" value="1"/>
</dbReference>
<accession>A0A433QNS7</accession>
<dbReference type="Proteomes" id="UP000274822">
    <property type="component" value="Unassembled WGS sequence"/>
</dbReference>
<sequence length="524" mass="55182">MSKRGADKQLTQLNADEEEIDAAAAPPKPAPFAGFNAFGASPAATTTTTTDSASSAPKPYANFSFSGSAPSSFSFQTPTSSTTESSTTAFPSFSQAKTGDTTTQQSSTFSFKTSADPPKTSGPSFSFPPAMKNPEGFAHKPPVTSSPLAFSFKAATEDTTDSTATAKPTPSSSSSSDGLEKRTTEYWRHLRSLNLSLQRKINADLQLDGFADLSNAIEQYSTQRQDILAMFDDVFKAGAAAAGPKASMAAPTMPASGFTFKPTDFSFKPTVSSGDKVPNPTFTFGSIGSSTNSLKTDDGTPKPFSFGTTPSQGSITPKLSFAFGPSTTTAASPTNFSFSGLNSSVTAPPTSSAFSAPFTFNLGASPFIPMTKTEDNGEGASKDDDDESPPGEEGFSGARTNATLVQTGEGEEGEIALAEISKCKVYRLDSEKGSWTDVGIGNLKLNEHKESKKKRFLARSEGSGRILINAHAIPNMNIRADQKAHSIMLTLPDETGKPVTYSIRIGKDKDAESFAVEFAKHTKE</sequence>
<dbReference type="EMBL" id="RBNJ01002953">
    <property type="protein sequence ID" value="RUS31433.1"/>
    <property type="molecule type" value="Genomic_DNA"/>
</dbReference>
<keyword evidence="4" id="KW-1185">Reference proteome</keyword>
<evidence type="ECO:0000259" key="2">
    <source>
        <dbReference type="PROSITE" id="PS50196"/>
    </source>
</evidence>
<dbReference type="Gene3D" id="2.30.29.30">
    <property type="entry name" value="Pleckstrin-homology domain (PH domain)/Phosphotyrosine-binding domain (PTB)"/>
    <property type="match status" value="1"/>
</dbReference>
<comment type="caution">
    <text evidence="3">The sequence shown here is derived from an EMBL/GenBank/DDBJ whole genome shotgun (WGS) entry which is preliminary data.</text>
</comment>
<feature type="compositionally biased region" description="Low complexity" evidence="1">
    <location>
        <begin position="101"/>
        <end position="114"/>
    </location>
</feature>